<comment type="caution">
    <text evidence="1">The sequence shown here is derived from an EMBL/GenBank/DDBJ whole genome shotgun (WGS) entry which is preliminary data.</text>
</comment>
<accession>A0A9P6ALI7</accession>
<organism evidence="1 2">
    <name type="scientific">Hydnum rufescens UP504</name>
    <dbReference type="NCBI Taxonomy" id="1448309"/>
    <lineage>
        <taxon>Eukaryota</taxon>
        <taxon>Fungi</taxon>
        <taxon>Dikarya</taxon>
        <taxon>Basidiomycota</taxon>
        <taxon>Agaricomycotina</taxon>
        <taxon>Agaricomycetes</taxon>
        <taxon>Cantharellales</taxon>
        <taxon>Hydnaceae</taxon>
        <taxon>Hydnum</taxon>
    </lineage>
</organism>
<proteinExistence type="predicted"/>
<protein>
    <submittedName>
        <fullName evidence="1">Uncharacterized protein</fullName>
    </submittedName>
</protein>
<sequence>MDETGVFVTLCQHMIIQFIMDMVQCGERAKFPLTTAEKLMNVFSSNQLYLYDVGCTFLATIKRSSLADTAKTLNFKSCTGAFHGAAHNCPCQLDFLIGMIEGAGLEDGEGNEQIFSASNSLAMVTHHATAYYHHMQIHIHFEKWDEEKYENLGIYVQSSVELAG</sequence>
<dbReference type="InterPro" id="IPR040521">
    <property type="entry name" value="KDZ"/>
</dbReference>
<dbReference type="Pfam" id="PF18758">
    <property type="entry name" value="KDZ"/>
    <property type="match status" value="1"/>
</dbReference>
<name>A0A9P6ALI7_9AGAM</name>
<dbReference type="PANTHER" id="PTHR33096:SF1">
    <property type="entry name" value="CXC1-LIKE CYSTEINE CLUSTER ASSOCIATED WITH KDZ TRANSPOSASES DOMAIN-CONTAINING PROTEIN"/>
    <property type="match status" value="1"/>
</dbReference>
<dbReference type="AlphaFoldDB" id="A0A9P6ALI7"/>
<dbReference type="OrthoDB" id="2505969at2759"/>
<keyword evidence="2" id="KW-1185">Reference proteome</keyword>
<reference evidence="1" key="1">
    <citation type="journal article" date="2020" name="Nat. Commun.">
        <title>Large-scale genome sequencing of mycorrhizal fungi provides insights into the early evolution of symbiotic traits.</title>
        <authorList>
            <person name="Miyauchi S."/>
            <person name="Kiss E."/>
            <person name="Kuo A."/>
            <person name="Drula E."/>
            <person name="Kohler A."/>
            <person name="Sanchez-Garcia M."/>
            <person name="Morin E."/>
            <person name="Andreopoulos B."/>
            <person name="Barry K.W."/>
            <person name="Bonito G."/>
            <person name="Buee M."/>
            <person name="Carver A."/>
            <person name="Chen C."/>
            <person name="Cichocki N."/>
            <person name="Clum A."/>
            <person name="Culley D."/>
            <person name="Crous P.W."/>
            <person name="Fauchery L."/>
            <person name="Girlanda M."/>
            <person name="Hayes R.D."/>
            <person name="Keri Z."/>
            <person name="LaButti K."/>
            <person name="Lipzen A."/>
            <person name="Lombard V."/>
            <person name="Magnuson J."/>
            <person name="Maillard F."/>
            <person name="Murat C."/>
            <person name="Nolan M."/>
            <person name="Ohm R.A."/>
            <person name="Pangilinan J."/>
            <person name="Pereira M.F."/>
            <person name="Perotto S."/>
            <person name="Peter M."/>
            <person name="Pfister S."/>
            <person name="Riley R."/>
            <person name="Sitrit Y."/>
            <person name="Stielow J.B."/>
            <person name="Szollosi G."/>
            <person name="Zifcakova L."/>
            <person name="Stursova M."/>
            <person name="Spatafora J.W."/>
            <person name="Tedersoo L."/>
            <person name="Vaario L.M."/>
            <person name="Yamada A."/>
            <person name="Yan M."/>
            <person name="Wang P."/>
            <person name="Xu J."/>
            <person name="Bruns T."/>
            <person name="Baldrian P."/>
            <person name="Vilgalys R."/>
            <person name="Dunand C."/>
            <person name="Henrissat B."/>
            <person name="Grigoriev I.V."/>
            <person name="Hibbett D."/>
            <person name="Nagy L.G."/>
            <person name="Martin F.M."/>
        </authorList>
    </citation>
    <scope>NUCLEOTIDE SEQUENCE</scope>
    <source>
        <strain evidence="1">UP504</strain>
    </source>
</reference>
<dbReference type="EMBL" id="MU129067">
    <property type="protein sequence ID" value="KAF9508032.1"/>
    <property type="molecule type" value="Genomic_DNA"/>
</dbReference>
<gene>
    <name evidence="1" type="ORF">BS47DRAFT_1303306</name>
</gene>
<dbReference type="PANTHER" id="PTHR33096">
    <property type="entry name" value="CXC2 DOMAIN-CONTAINING PROTEIN"/>
    <property type="match status" value="1"/>
</dbReference>
<dbReference type="Proteomes" id="UP000886523">
    <property type="component" value="Unassembled WGS sequence"/>
</dbReference>
<evidence type="ECO:0000313" key="1">
    <source>
        <dbReference type="EMBL" id="KAF9508032.1"/>
    </source>
</evidence>
<evidence type="ECO:0000313" key="2">
    <source>
        <dbReference type="Proteomes" id="UP000886523"/>
    </source>
</evidence>